<evidence type="ECO:0000256" key="2">
    <source>
        <dbReference type="ARBA" id="ARBA00005745"/>
    </source>
</evidence>
<feature type="transmembrane region" description="Helical" evidence="8">
    <location>
        <begin position="169"/>
        <end position="191"/>
    </location>
</feature>
<dbReference type="OrthoDB" id="9805682at2"/>
<keyword evidence="11" id="KW-1185">Reference proteome</keyword>
<protein>
    <submittedName>
        <fullName evidence="10">Type IV pilus assembly protein PilC</fullName>
    </submittedName>
</protein>
<evidence type="ECO:0000256" key="4">
    <source>
        <dbReference type="ARBA" id="ARBA00022519"/>
    </source>
</evidence>
<dbReference type="InterPro" id="IPR018076">
    <property type="entry name" value="T2SS_GspF_dom"/>
</dbReference>
<sequence>MKQYRYKALTPDGLQASGVVEAIDEYDAAYKIKKTCPVLLEIKTVRETGNILTMDLGGDKINLKNLSVVCQQISITLKSGMPLAMCLEMIGNQTTDKKLRRILIKSAEDVSSGATLANSLERHGPGLPPTLIETIRAGEESGNVDQTFGQMAEYYEKAYKTVAKVKSALAYPTFVLIIAIIVVTIIMAFVIPVLTATFHELGGDLPLITQVLMGASEFCNRYWILILILILAAVIGWRTYTTKSLRGRMIRGKVQLKMPVLGKISQMSGAAEFANTMAMLLRSGLTVNRSLAITAKTMTNYLYQEEIGRVVGRIEEGRPLGECLRQVEDLPPTLVEMCAIGEETGELEGTLDVIGEFYANEADTATKKALARLEPTILVFLSLFAGFIVIAIYMPMFTMYDMM</sequence>
<keyword evidence="4" id="KW-0997">Cell inner membrane</keyword>
<proteinExistence type="inferred from homology"/>
<evidence type="ECO:0000256" key="5">
    <source>
        <dbReference type="ARBA" id="ARBA00022692"/>
    </source>
</evidence>
<evidence type="ECO:0000256" key="3">
    <source>
        <dbReference type="ARBA" id="ARBA00022475"/>
    </source>
</evidence>
<feature type="domain" description="Type II secretion system protein GspF" evidence="9">
    <location>
        <begin position="70"/>
        <end position="192"/>
    </location>
</feature>
<gene>
    <name evidence="10" type="ORF">SAMN04487771_101749</name>
</gene>
<dbReference type="InterPro" id="IPR042094">
    <property type="entry name" value="T2SS_GspF_sf"/>
</dbReference>
<dbReference type="FunFam" id="1.20.81.30:FF:000001">
    <property type="entry name" value="Type II secretion system protein F"/>
    <property type="match status" value="1"/>
</dbReference>
<reference evidence="10 11" key="1">
    <citation type="submission" date="2016-10" db="EMBL/GenBank/DDBJ databases">
        <authorList>
            <person name="de Groot N.N."/>
        </authorList>
    </citation>
    <scope>NUCLEOTIDE SEQUENCE [LARGE SCALE GENOMIC DNA]</scope>
    <source>
        <strain evidence="10 11">KH1P1</strain>
    </source>
</reference>
<dbReference type="RefSeq" id="WP_074649351.1">
    <property type="nucleotide sequence ID" value="NZ_FOIL01000017.1"/>
</dbReference>
<keyword evidence="7 8" id="KW-0472">Membrane</keyword>
<dbReference type="InterPro" id="IPR003004">
    <property type="entry name" value="GspF/PilC"/>
</dbReference>
<accession>A0A1I0ECV8</accession>
<feature type="domain" description="Type II secretion system protein GspF" evidence="9">
    <location>
        <begin position="273"/>
        <end position="395"/>
    </location>
</feature>
<dbReference type="Gene3D" id="1.20.81.30">
    <property type="entry name" value="Type II secretion system (T2SS), domain F"/>
    <property type="match status" value="2"/>
</dbReference>
<evidence type="ECO:0000256" key="8">
    <source>
        <dbReference type="SAM" id="Phobius"/>
    </source>
</evidence>
<dbReference type="STRING" id="1526.SAMN02910262_00304"/>
<dbReference type="Pfam" id="PF00482">
    <property type="entry name" value="T2SSF"/>
    <property type="match status" value="2"/>
</dbReference>
<keyword evidence="6 8" id="KW-1133">Transmembrane helix</keyword>
<evidence type="ECO:0000259" key="9">
    <source>
        <dbReference type="Pfam" id="PF00482"/>
    </source>
</evidence>
<dbReference type="Proteomes" id="UP000199820">
    <property type="component" value="Unassembled WGS sequence"/>
</dbReference>
<feature type="transmembrane region" description="Helical" evidence="8">
    <location>
        <begin position="377"/>
        <end position="400"/>
    </location>
</feature>
<evidence type="ECO:0000256" key="1">
    <source>
        <dbReference type="ARBA" id="ARBA00004429"/>
    </source>
</evidence>
<dbReference type="PRINTS" id="PR00812">
    <property type="entry name" value="BCTERIALGSPF"/>
</dbReference>
<evidence type="ECO:0000313" key="10">
    <source>
        <dbReference type="EMBL" id="SET42355.1"/>
    </source>
</evidence>
<dbReference type="PANTHER" id="PTHR30012">
    <property type="entry name" value="GENERAL SECRETION PATHWAY PROTEIN"/>
    <property type="match status" value="1"/>
</dbReference>
<organism evidence="10 11">
    <name type="scientific">[Clostridium] aminophilum</name>
    <dbReference type="NCBI Taxonomy" id="1526"/>
    <lineage>
        <taxon>Bacteria</taxon>
        <taxon>Bacillati</taxon>
        <taxon>Bacillota</taxon>
        <taxon>Clostridia</taxon>
        <taxon>Lachnospirales</taxon>
        <taxon>Lachnospiraceae</taxon>
    </lineage>
</organism>
<dbReference type="PANTHER" id="PTHR30012:SF0">
    <property type="entry name" value="TYPE II SECRETION SYSTEM PROTEIN F-RELATED"/>
    <property type="match status" value="1"/>
</dbReference>
<name>A0A1I0ECV8_9FIRM</name>
<comment type="similarity">
    <text evidence="2">Belongs to the GSP F family.</text>
</comment>
<evidence type="ECO:0000256" key="6">
    <source>
        <dbReference type="ARBA" id="ARBA00022989"/>
    </source>
</evidence>
<keyword evidence="5 8" id="KW-0812">Transmembrane</keyword>
<keyword evidence="3" id="KW-1003">Cell membrane</keyword>
<dbReference type="EMBL" id="FOIL01000017">
    <property type="protein sequence ID" value="SET42355.1"/>
    <property type="molecule type" value="Genomic_DNA"/>
</dbReference>
<dbReference type="eggNOG" id="COG1459">
    <property type="taxonomic scope" value="Bacteria"/>
</dbReference>
<dbReference type="GO" id="GO:0005886">
    <property type="term" value="C:plasma membrane"/>
    <property type="evidence" value="ECO:0007669"/>
    <property type="project" value="UniProtKB-SubCell"/>
</dbReference>
<evidence type="ECO:0000313" key="11">
    <source>
        <dbReference type="Proteomes" id="UP000199820"/>
    </source>
</evidence>
<comment type="subcellular location">
    <subcellularLocation>
        <location evidence="1">Cell inner membrane</location>
        <topology evidence="1">Multi-pass membrane protein</topology>
    </subcellularLocation>
</comment>
<feature type="transmembrane region" description="Helical" evidence="8">
    <location>
        <begin position="222"/>
        <end position="240"/>
    </location>
</feature>
<dbReference type="AlphaFoldDB" id="A0A1I0ECV8"/>
<evidence type="ECO:0000256" key="7">
    <source>
        <dbReference type="ARBA" id="ARBA00023136"/>
    </source>
</evidence>